<dbReference type="Proteomes" id="UP001226651">
    <property type="component" value="Chromosome"/>
</dbReference>
<accession>A0ABY8Y8M0</accession>
<dbReference type="PROSITE" id="PS00067">
    <property type="entry name" value="3HCDH"/>
    <property type="match status" value="1"/>
</dbReference>
<dbReference type="InterPro" id="IPR008927">
    <property type="entry name" value="6-PGluconate_DH-like_C_sf"/>
</dbReference>
<evidence type="ECO:0000256" key="2">
    <source>
        <dbReference type="ARBA" id="ARBA00023002"/>
    </source>
</evidence>
<dbReference type="Pfam" id="PF00725">
    <property type="entry name" value="3HCDH"/>
    <property type="match status" value="1"/>
</dbReference>
<dbReference type="Pfam" id="PF02737">
    <property type="entry name" value="3HCDH_N"/>
    <property type="match status" value="1"/>
</dbReference>
<evidence type="ECO:0000256" key="1">
    <source>
        <dbReference type="ARBA" id="ARBA00009463"/>
    </source>
</evidence>
<keyword evidence="6" id="KW-1185">Reference proteome</keyword>
<dbReference type="PANTHER" id="PTHR48075">
    <property type="entry name" value="3-HYDROXYACYL-COA DEHYDROGENASE FAMILY PROTEIN"/>
    <property type="match status" value="1"/>
</dbReference>
<organism evidence="5 6">
    <name type="scientific">Proteus appendicitidis</name>
    <dbReference type="NCBI Taxonomy" id="3034648"/>
    <lineage>
        <taxon>Bacteria</taxon>
        <taxon>Pseudomonadati</taxon>
        <taxon>Pseudomonadota</taxon>
        <taxon>Gammaproteobacteria</taxon>
        <taxon>Enterobacterales</taxon>
        <taxon>Morganellaceae</taxon>
        <taxon>Proteus</taxon>
    </lineage>
</organism>
<evidence type="ECO:0000313" key="5">
    <source>
        <dbReference type="EMBL" id="WIV88754.1"/>
    </source>
</evidence>
<dbReference type="SUPFAM" id="SSF51735">
    <property type="entry name" value="NAD(P)-binding Rossmann-fold domains"/>
    <property type="match status" value="1"/>
</dbReference>
<evidence type="ECO:0000259" key="4">
    <source>
        <dbReference type="Pfam" id="PF02737"/>
    </source>
</evidence>
<dbReference type="PANTHER" id="PTHR48075:SF1">
    <property type="entry name" value="LAMBDA-CRYSTALLIN HOMOLOG"/>
    <property type="match status" value="1"/>
</dbReference>
<evidence type="ECO:0000313" key="6">
    <source>
        <dbReference type="Proteomes" id="UP001226651"/>
    </source>
</evidence>
<dbReference type="InterPro" id="IPR006176">
    <property type="entry name" value="3-OHacyl-CoA_DH_NAD-bd"/>
</dbReference>
<dbReference type="InterPro" id="IPR006108">
    <property type="entry name" value="3HC_DH_C"/>
</dbReference>
<dbReference type="InterPro" id="IPR013328">
    <property type="entry name" value="6PGD_dom2"/>
</dbReference>
<name>A0ABY8Y8M0_9GAMM</name>
<feature type="domain" description="3-hydroxyacyl-CoA dehydrogenase NAD binding" evidence="4">
    <location>
        <begin position="42"/>
        <end position="161"/>
    </location>
</feature>
<reference evidence="5 6" key="1">
    <citation type="submission" date="2023-06" db="EMBL/GenBank/DDBJ databases">
        <title>Proteus appendicitidis sp. nov., isolated from the appendiceal pus of an appendicitis patient in Yongzhou, China.</title>
        <authorList>
            <person name="Cai X."/>
        </authorList>
    </citation>
    <scope>NUCLEOTIDE SEQUENCE [LARGE SCALE GENOMIC DNA]</scope>
    <source>
        <strain evidence="5 6">HZ0627</strain>
    </source>
</reference>
<evidence type="ECO:0000259" key="3">
    <source>
        <dbReference type="Pfam" id="PF00725"/>
    </source>
</evidence>
<feature type="domain" description="3-hydroxyacyl-CoA dehydrogenase C-terminal" evidence="3">
    <location>
        <begin position="165"/>
        <end position="231"/>
    </location>
</feature>
<keyword evidence="2" id="KW-0560">Oxidoreductase</keyword>
<dbReference type="InterPro" id="IPR036291">
    <property type="entry name" value="NAD(P)-bd_dom_sf"/>
</dbReference>
<protein>
    <submittedName>
        <fullName evidence="5">3-hydroxyacyl-CoA dehydrogenase NAD-binding domain-containing protein</fullName>
    </submittedName>
</protein>
<sequence>MSKNLTIIGGGVIGRAWAIRFLQGGWNVTITDTQDLSQMLHDEFNGKVKFTTDLKKAVLNADYVQENGPERLSIKQEIFKTIAETAPSHAIFASSSSSIMASKIAEGNPAADRILIGHPFNPANIMPLVEVVPSPDTSDNSINKAMEIYTALGYEPVLIRKEIGGFVGNRLQIAFLNECRYLVEQGVITVGDLDKLVLNSLGLRWSTVGPFEAQHLGGGPEGIRHLFEGVGAGLDIKLVAPDPKKQGDIIAEVEKTYGTGEKNWKERSEHRDKLALEIISLRKEK</sequence>
<comment type="similarity">
    <text evidence="1">Belongs to the 3-hydroxyacyl-CoA dehydrogenase family.</text>
</comment>
<dbReference type="Gene3D" id="1.10.1040.10">
    <property type="entry name" value="N-(1-d-carboxylethyl)-l-norvaline Dehydrogenase, domain 2"/>
    <property type="match status" value="1"/>
</dbReference>
<dbReference type="SUPFAM" id="SSF48179">
    <property type="entry name" value="6-phosphogluconate dehydrogenase C-terminal domain-like"/>
    <property type="match status" value="1"/>
</dbReference>
<proteinExistence type="inferred from homology"/>
<dbReference type="RefSeq" id="WP_285805268.1">
    <property type="nucleotide sequence ID" value="NZ_CP127389.1"/>
</dbReference>
<dbReference type="InterPro" id="IPR006180">
    <property type="entry name" value="3-OHacyl-CoA_DH_CS"/>
</dbReference>
<gene>
    <name evidence="5" type="ORF">QQS39_01725</name>
</gene>
<dbReference type="Gene3D" id="3.40.50.720">
    <property type="entry name" value="NAD(P)-binding Rossmann-like Domain"/>
    <property type="match status" value="1"/>
</dbReference>
<dbReference type="EMBL" id="CP127389">
    <property type="protein sequence ID" value="WIV88754.1"/>
    <property type="molecule type" value="Genomic_DNA"/>
</dbReference>